<proteinExistence type="predicted"/>
<reference evidence="4" key="1">
    <citation type="submission" date="2014-08" db="EMBL/GenBank/DDBJ databases">
        <authorList>
            <person name="Moulin L."/>
        </authorList>
    </citation>
    <scope>NUCLEOTIDE SEQUENCE [LARGE SCALE GENOMIC DNA]</scope>
</reference>
<accession>A0A090G3D3</accession>
<feature type="region of interest" description="Disordered" evidence="1">
    <location>
        <begin position="51"/>
        <end position="93"/>
    </location>
</feature>
<dbReference type="EMBL" id="CCMZ01000007">
    <property type="protein sequence ID" value="CDX14185.1"/>
    <property type="molecule type" value="Genomic_DNA"/>
</dbReference>
<evidence type="ECO:0000256" key="1">
    <source>
        <dbReference type="SAM" id="MobiDB-lite"/>
    </source>
</evidence>
<gene>
    <name evidence="2" type="ORF">MPL3356_150249</name>
    <name evidence="3" type="ORF">MPL3365_130493</name>
</gene>
<protein>
    <submittedName>
        <fullName evidence="3">Uncharacterized protein</fullName>
    </submittedName>
</protein>
<name>A0A090G3D3_MESPL</name>
<evidence type="ECO:0000313" key="2">
    <source>
        <dbReference type="EMBL" id="CDX14185.1"/>
    </source>
</evidence>
<dbReference type="EMBL" id="CCNE01000005">
    <property type="protein sequence ID" value="CDX51498.1"/>
    <property type="molecule type" value="Genomic_DNA"/>
</dbReference>
<dbReference type="Proteomes" id="UP000045285">
    <property type="component" value="Unassembled WGS sequence"/>
</dbReference>
<sequence>MHCGRAFSHRAQRQQLPWGRTLSQRSLPLGSAIGWQFNFEMESQLGYSPVLPSSPTGNVAPITPDGSGRDFVLEASGSWEPRAARTRSKPAAP</sequence>
<evidence type="ECO:0000313" key="5">
    <source>
        <dbReference type="Proteomes" id="UP000046122"/>
    </source>
</evidence>
<reference evidence="3 5" key="2">
    <citation type="submission" date="2014-08" db="EMBL/GenBank/DDBJ databases">
        <authorList>
            <person name="Moulin Lionel"/>
        </authorList>
    </citation>
    <scope>NUCLEOTIDE SEQUENCE [LARGE SCALE GENOMIC DNA]</scope>
</reference>
<evidence type="ECO:0000313" key="4">
    <source>
        <dbReference type="Proteomes" id="UP000045285"/>
    </source>
</evidence>
<organism evidence="3 5">
    <name type="scientific">Mesorhizobium plurifarium</name>
    <dbReference type="NCBI Taxonomy" id="69974"/>
    <lineage>
        <taxon>Bacteria</taxon>
        <taxon>Pseudomonadati</taxon>
        <taxon>Pseudomonadota</taxon>
        <taxon>Alphaproteobacteria</taxon>
        <taxon>Hyphomicrobiales</taxon>
        <taxon>Phyllobacteriaceae</taxon>
        <taxon>Mesorhizobium</taxon>
    </lineage>
</organism>
<evidence type="ECO:0000313" key="3">
    <source>
        <dbReference type="EMBL" id="CDX51498.1"/>
    </source>
</evidence>
<keyword evidence="4" id="KW-1185">Reference proteome</keyword>
<dbReference type="AlphaFoldDB" id="A0A090G3D3"/>
<dbReference type="Proteomes" id="UP000046122">
    <property type="component" value="Unassembled WGS sequence"/>
</dbReference>
<feature type="compositionally biased region" description="Basic residues" evidence="1">
    <location>
        <begin position="84"/>
        <end position="93"/>
    </location>
</feature>